<reference evidence="1 2" key="1">
    <citation type="submission" date="2017-10" db="EMBL/GenBank/DDBJ databases">
        <title>Sequencing the genomes of 1000 actinobacteria strains.</title>
        <authorList>
            <person name="Klenk H.-P."/>
        </authorList>
    </citation>
    <scope>NUCLEOTIDE SEQUENCE [LARGE SCALE GENOMIC DNA]</scope>
    <source>
        <strain evidence="1 2">DSM 21798</strain>
    </source>
</reference>
<evidence type="ECO:0008006" key="3">
    <source>
        <dbReference type="Google" id="ProtNLM"/>
    </source>
</evidence>
<dbReference type="Proteomes" id="UP000221369">
    <property type="component" value="Unassembled WGS sequence"/>
</dbReference>
<keyword evidence="2" id="KW-1185">Reference proteome</keyword>
<comment type="caution">
    <text evidence="1">The sequence shown here is derived from an EMBL/GenBank/DDBJ whole genome shotgun (WGS) entry which is preliminary data.</text>
</comment>
<sequence>MDQTAPLFDDVRDAVRARICTRPFEAEPGRFVRCQSRRTAVCPSCASLYRGDWQRIARSGIYDADGHPLVGYRYFFITLSAPSFGSIHLAPKWERDAGRRCKCGQTHGHEDEKLRGMPIDLDAYDYEGQIRWHGALSRLWRSSVEAMRRRCPDAEYFAVREVQARMALHVHAVVRVPASTSVDAESMGRAARAATATHPVTDEVVEWGQYGMQDREIRPRLVGSEDVMPDMSRAAARIISYVGKALGYSLKDVTPGVRDGEATLERIEFVKRLRRAARLHVLCPDCPMGRPGDCPRRAHENLGYGGHVVTVSRTTARREGWSLSHLTRTRLREERKAWMEANQPEGRRGGLSDADVKLAFWLAEQSARHAWEVWQNRNHARAP</sequence>
<dbReference type="InterPro" id="IPR046828">
    <property type="entry name" value="RepSA"/>
</dbReference>
<dbReference type="EMBL" id="PDJE01000001">
    <property type="protein sequence ID" value="PFG29284.1"/>
    <property type="molecule type" value="Genomic_DNA"/>
</dbReference>
<protein>
    <recommendedName>
        <fullName evidence="3">Replication initiation protein</fullName>
    </recommendedName>
</protein>
<evidence type="ECO:0000313" key="2">
    <source>
        <dbReference type="Proteomes" id="UP000221369"/>
    </source>
</evidence>
<name>A0A2A9DRR6_9MICO</name>
<dbReference type="RefSeq" id="WP_342744769.1">
    <property type="nucleotide sequence ID" value="NZ_PDJE01000001.1"/>
</dbReference>
<dbReference type="AlphaFoldDB" id="A0A2A9DRR6"/>
<dbReference type="Pfam" id="PF20199">
    <property type="entry name" value="RepSA"/>
    <property type="match status" value="1"/>
</dbReference>
<gene>
    <name evidence="1" type="ORF">ATJ78_0185</name>
</gene>
<evidence type="ECO:0000313" key="1">
    <source>
        <dbReference type="EMBL" id="PFG29284.1"/>
    </source>
</evidence>
<proteinExistence type="predicted"/>
<organism evidence="1 2">
    <name type="scientific">Paramicrobacterium agarici</name>
    <dbReference type="NCBI Taxonomy" id="630514"/>
    <lineage>
        <taxon>Bacteria</taxon>
        <taxon>Bacillati</taxon>
        <taxon>Actinomycetota</taxon>
        <taxon>Actinomycetes</taxon>
        <taxon>Micrococcales</taxon>
        <taxon>Microbacteriaceae</taxon>
        <taxon>Paramicrobacterium</taxon>
    </lineage>
</organism>
<accession>A0A2A9DRR6</accession>